<keyword evidence="1" id="KW-1133">Transmembrane helix</keyword>
<organism evidence="2 3">
    <name type="scientific">Candidatus Ornithospirochaeta stercoravium</name>
    <dbReference type="NCBI Taxonomy" id="2840897"/>
    <lineage>
        <taxon>Bacteria</taxon>
        <taxon>Pseudomonadati</taxon>
        <taxon>Spirochaetota</taxon>
        <taxon>Spirochaetia</taxon>
        <taxon>Spirochaetales</taxon>
        <taxon>Spirochaetaceae</taxon>
        <taxon>Spirochaetaceae incertae sedis</taxon>
        <taxon>Candidatus Ornithospirochaeta</taxon>
    </lineage>
</organism>
<proteinExistence type="predicted"/>
<accession>A0A9D9NDU2</accession>
<evidence type="ECO:0000256" key="1">
    <source>
        <dbReference type="SAM" id="Phobius"/>
    </source>
</evidence>
<evidence type="ECO:0000313" key="2">
    <source>
        <dbReference type="EMBL" id="MBO8469876.1"/>
    </source>
</evidence>
<gene>
    <name evidence="2" type="ORF">IAA72_08845</name>
</gene>
<dbReference type="AlphaFoldDB" id="A0A9D9NDU2"/>
<comment type="caution">
    <text evidence="2">The sequence shown here is derived from an EMBL/GenBank/DDBJ whole genome shotgun (WGS) entry which is preliminary data.</text>
</comment>
<protein>
    <submittedName>
        <fullName evidence="2">Uncharacterized protein</fullName>
    </submittedName>
</protein>
<keyword evidence="1" id="KW-0472">Membrane</keyword>
<feature type="transmembrane region" description="Helical" evidence="1">
    <location>
        <begin position="35"/>
        <end position="61"/>
    </location>
</feature>
<sequence>MNRRDTIIYRTALILIGLEILITSFSILLRPVSDAFLIASGVIILITCIPALYGFIVKYVIDRRK</sequence>
<evidence type="ECO:0000313" key="3">
    <source>
        <dbReference type="Proteomes" id="UP000810292"/>
    </source>
</evidence>
<reference evidence="2" key="2">
    <citation type="journal article" date="2021" name="PeerJ">
        <title>Extensive microbial diversity within the chicken gut microbiome revealed by metagenomics and culture.</title>
        <authorList>
            <person name="Gilroy R."/>
            <person name="Ravi A."/>
            <person name="Getino M."/>
            <person name="Pursley I."/>
            <person name="Horton D.L."/>
            <person name="Alikhan N.F."/>
            <person name="Baker D."/>
            <person name="Gharbi K."/>
            <person name="Hall N."/>
            <person name="Watson M."/>
            <person name="Adriaenssens E.M."/>
            <person name="Foster-Nyarko E."/>
            <person name="Jarju S."/>
            <person name="Secka A."/>
            <person name="Antonio M."/>
            <person name="Oren A."/>
            <person name="Chaudhuri R.R."/>
            <person name="La Ragione R."/>
            <person name="Hildebrand F."/>
            <person name="Pallen M.J."/>
        </authorList>
    </citation>
    <scope>NUCLEOTIDE SEQUENCE</scope>
    <source>
        <strain evidence="2">14700</strain>
    </source>
</reference>
<feature type="transmembrane region" description="Helical" evidence="1">
    <location>
        <begin position="7"/>
        <end position="29"/>
    </location>
</feature>
<reference evidence="2" key="1">
    <citation type="submission" date="2020-10" db="EMBL/GenBank/DDBJ databases">
        <authorList>
            <person name="Gilroy R."/>
        </authorList>
    </citation>
    <scope>NUCLEOTIDE SEQUENCE</scope>
    <source>
        <strain evidence="2">14700</strain>
    </source>
</reference>
<keyword evidence="1" id="KW-0812">Transmembrane</keyword>
<dbReference type="Proteomes" id="UP000810292">
    <property type="component" value="Unassembled WGS sequence"/>
</dbReference>
<dbReference type="EMBL" id="JADIMF010000146">
    <property type="protein sequence ID" value="MBO8469876.1"/>
    <property type="molecule type" value="Genomic_DNA"/>
</dbReference>
<name>A0A9D9NDU2_9SPIO</name>